<dbReference type="InterPro" id="IPR037396">
    <property type="entry name" value="FMN_HAD"/>
</dbReference>
<evidence type="ECO:0000313" key="12">
    <source>
        <dbReference type="EMBL" id="CAI8009136.1"/>
    </source>
</evidence>
<dbReference type="CDD" id="cd02809">
    <property type="entry name" value="alpha_hydroxyacid_oxid_FMN"/>
    <property type="match status" value="1"/>
</dbReference>
<feature type="binding site" evidence="10">
    <location>
        <position position="141"/>
    </location>
    <ligand>
        <name>FMN</name>
        <dbReference type="ChEBI" id="CHEBI:58210"/>
    </ligand>
</feature>
<dbReference type="EC" id="1.1.3.15" evidence="2"/>
<dbReference type="InterPro" id="IPR012133">
    <property type="entry name" value="Alpha-hydoxy_acid_DH_FMN"/>
</dbReference>
<name>A0AA35RED1_GEOBA</name>
<dbReference type="GO" id="GO:0005777">
    <property type="term" value="C:peroxisome"/>
    <property type="evidence" value="ECO:0007669"/>
    <property type="project" value="UniProtKB-ARBA"/>
</dbReference>
<dbReference type="InterPro" id="IPR000262">
    <property type="entry name" value="FMN-dep_DH"/>
</dbReference>
<comment type="catalytic activity">
    <reaction evidence="7">
        <text>a (2S)-2-hydroxycarboxylate + O2 = a 2-oxocarboxylate + H2O2</text>
        <dbReference type="Rhea" id="RHEA:16789"/>
        <dbReference type="ChEBI" id="CHEBI:15379"/>
        <dbReference type="ChEBI" id="CHEBI:16240"/>
        <dbReference type="ChEBI" id="CHEBI:35179"/>
        <dbReference type="ChEBI" id="CHEBI:58123"/>
        <dbReference type="EC" id="1.1.3.15"/>
    </reaction>
    <physiologicalReaction direction="left-to-right" evidence="7">
        <dbReference type="Rhea" id="RHEA:16790"/>
    </physiologicalReaction>
</comment>
<dbReference type="GO" id="GO:0003973">
    <property type="term" value="F:(S)-2-hydroxy-acid oxidase activity"/>
    <property type="evidence" value="ECO:0007669"/>
    <property type="project" value="UniProtKB-EC"/>
</dbReference>
<feature type="binding site" evidence="10">
    <location>
        <begin position="265"/>
        <end position="269"/>
    </location>
    <ligand>
        <name>FMN</name>
        <dbReference type="ChEBI" id="CHEBI:58210"/>
    </ligand>
</feature>
<dbReference type="PANTHER" id="PTHR10578:SF107">
    <property type="entry name" value="2-HYDROXYACID OXIDASE 1"/>
    <property type="match status" value="1"/>
</dbReference>
<dbReference type="SUPFAM" id="SSF51395">
    <property type="entry name" value="FMN-linked oxidoreductases"/>
    <property type="match status" value="1"/>
</dbReference>
<dbReference type="Proteomes" id="UP001174909">
    <property type="component" value="Unassembled WGS sequence"/>
</dbReference>
<comment type="similarity">
    <text evidence="6">Belongs to the FMN-dependent alpha-hydroxy acid dehydrogenase family.</text>
</comment>
<feature type="binding site" evidence="10">
    <location>
        <position position="92"/>
    </location>
    <ligand>
        <name>FMN</name>
        <dbReference type="ChEBI" id="CHEBI:58210"/>
    </ligand>
</feature>
<feature type="active site" description="Proton acceptor" evidence="9">
    <location>
        <position position="234"/>
    </location>
</feature>
<evidence type="ECO:0000256" key="6">
    <source>
        <dbReference type="ARBA" id="ARBA00024042"/>
    </source>
</evidence>
<feature type="binding site" evidence="10">
    <location>
        <position position="113"/>
    </location>
    <ligand>
        <name>FMN</name>
        <dbReference type="ChEBI" id="CHEBI:58210"/>
    </ligand>
</feature>
<evidence type="ECO:0000256" key="7">
    <source>
        <dbReference type="ARBA" id="ARBA00029325"/>
    </source>
</evidence>
<evidence type="ECO:0000256" key="1">
    <source>
        <dbReference type="ARBA" id="ARBA00001917"/>
    </source>
</evidence>
<feature type="binding site" evidence="10">
    <location>
        <position position="210"/>
    </location>
    <ligand>
        <name>FMN</name>
        <dbReference type="ChEBI" id="CHEBI:58210"/>
    </ligand>
</feature>
<evidence type="ECO:0000256" key="8">
    <source>
        <dbReference type="ARBA" id="ARBA00029327"/>
    </source>
</evidence>
<evidence type="ECO:0000313" key="13">
    <source>
        <dbReference type="Proteomes" id="UP001174909"/>
    </source>
</evidence>
<dbReference type="GO" id="GO:0010181">
    <property type="term" value="F:FMN binding"/>
    <property type="evidence" value="ECO:0007669"/>
    <property type="project" value="InterPro"/>
</dbReference>
<accession>A0AA35RED1</accession>
<dbReference type="InterPro" id="IPR013785">
    <property type="entry name" value="Aldolase_TIM"/>
</dbReference>
<comment type="catalytic activity">
    <reaction evidence="8">
        <text>2-hydroxyoctanoate + O2 = 2-oxooctanoate + H2O2</text>
        <dbReference type="Rhea" id="RHEA:67940"/>
        <dbReference type="ChEBI" id="CHEBI:15379"/>
        <dbReference type="ChEBI" id="CHEBI:16240"/>
        <dbReference type="ChEBI" id="CHEBI:133514"/>
        <dbReference type="ChEBI" id="CHEBI:176689"/>
    </reaction>
    <physiologicalReaction direction="left-to-right" evidence="8">
        <dbReference type="Rhea" id="RHEA:67941"/>
    </physiologicalReaction>
</comment>
<organism evidence="12 13">
    <name type="scientific">Geodia barretti</name>
    <name type="common">Barrett's horny sponge</name>
    <dbReference type="NCBI Taxonomy" id="519541"/>
    <lineage>
        <taxon>Eukaryota</taxon>
        <taxon>Metazoa</taxon>
        <taxon>Porifera</taxon>
        <taxon>Demospongiae</taxon>
        <taxon>Heteroscleromorpha</taxon>
        <taxon>Tetractinellida</taxon>
        <taxon>Astrophorina</taxon>
        <taxon>Geodiidae</taxon>
        <taxon>Geodia</taxon>
    </lineage>
</organism>
<evidence type="ECO:0000259" key="11">
    <source>
        <dbReference type="PROSITE" id="PS51349"/>
    </source>
</evidence>
<feature type="binding site" evidence="10">
    <location>
        <position position="115"/>
    </location>
    <ligand>
        <name>glyoxylate</name>
        <dbReference type="ChEBI" id="CHEBI:36655"/>
    </ligand>
</feature>
<dbReference type="PANTHER" id="PTHR10578">
    <property type="entry name" value="S -2-HYDROXY-ACID OXIDASE-RELATED"/>
    <property type="match status" value="1"/>
</dbReference>
<feature type="binding site" evidence="10">
    <location>
        <position position="234"/>
    </location>
    <ligand>
        <name>glyoxylate</name>
        <dbReference type="ChEBI" id="CHEBI:36655"/>
    </ligand>
</feature>
<keyword evidence="4 10" id="KW-0288">FMN</keyword>
<reference evidence="12" key="1">
    <citation type="submission" date="2023-03" db="EMBL/GenBank/DDBJ databases">
        <authorList>
            <person name="Steffen K."/>
            <person name="Cardenas P."/>
        </authorList>
    </citation>
    <scope>NUCLEOTIDE SEQUENCE</scope>
</reference>
<feature type="binding site" evidence="10">
    <location>
        <begin position="288"/>
        <end position="289"/>
    </location>
    <ligand>
        <name>FMN</name>
        <dbReference type="ChEBI" id="CHEBI:58210"/>
    </ligand>
</feature>
<dbReference type="PROSITE" id="PS51349">
    <property type="entry name" value="FMN_HYDROXY_ACID_DH_2"/>
    <property type="match status" value="1"/>
</dbReference>
<feature type="binding site" evidence="10">
    <location>
        <position position="150"/>
    </location>
    <ligand>
        <name>glyoxylate</name>
        <dbReference type="ChEBI" id="CHEBI:36655"/>
    </ligand>
</feature>
<gene>
    <name evidence="12" type="ORF">GBAR_LOCUS6185</name>
</gene>
<evidence type="ECO:0000256" key="2">
    <source>
        <dbReference type="ARBA" id="ARBA00013087"/>
    </source>
</evidence>
<evidence type="ECO:0000256" key="10">
    <source>
        <dbReference type="PIRSR" id="PIRSR000138-2"/>
    </source>
</evidence>
<keyword evidence="3 10" id="KW-0285">Flavoprotein</keyword>
<dbReference type="Gene3D" id="3.20.20.70">
    <property type="entry name" value="Aldolase class I"/>
    <property type="match status" value="1"/>
</dbReference>
<evidence type="ECO:0000256" key="4">
    <source>
        <dbReference type="ARBA" id="ARBA00022643"/>
    </source>
</evidence>
<dbReference type="Pfam" id="PF01070">
    <property type="entry name" value="FMN_dh"/>
    <property type="match status" value="1"/>
</dbReference>
<proteinExistence type="inferred from homology"/>
<comment type="caution">
    <text evidence="12">The sequence shown here is derived from an EMBL/GenBank/DDBJ whole genome shotgun (WGS) entry which is preliminary data.</text>
</comment>
<evidence type="ECO:0000256" key="9">
    <source>
        <dbReference type="PIRSR" id="PIRSR000138-1"/>
    </source>
</evidence>
<evidence type="ECO:0000256" key="5">
    <source>
        <dbReference type="ARBA" id="ARBA00023002"/>
    </source>
</evidence>
<feature type="binding site" evidence="10">
    <location>
        <position position="232"/>
    </location>
    <ligand>
        <name>FMN</name>
        <dbReference type="ChEBI" id="CHEBI:58210"/>
    </ligand>
</feature>
<sequence length="374" mass="40878">MPQALFDRLFGDLGAPDWITNTTNVQAMSEVKLRPRILVDVTQRDMTTTVLGEEISMPVMLAPTGTHQRAHPMGELASTRAAGDAGTILGLSTASSYSIEEVAEVATNSLWFQLYFFENRELTEILVRRAEQAGYKAMMLTVDNLGANSREREYRYAYTLDQERTLKNFEGIELPNLPTRENFAESFESGLNWSDLEWLRSITSMPLVIKGVQTAEDARLCAEYGCEALVVSNHGGHALQGTEGTIEMLPKIADAVGDRLEVYVDGGVRKGADVLKALALGARAVFVGRPIFWGLSVNGEAGVRNCLEILRTELSVAMGLCGVTDVKRVDSSVAQDPGPDSAGGVVGELERLARLLDQGYITLEEFESLKGRLL</sequence>
<dbReference type="EMBL" id="CASHTH010000926">
    <property type="protein sequence ID" value="CAI8009136.1"/>
    <property type="molecule type" value="Genomic_DNA"/>
</dbReference>
<keyword evidence="5" id="KW-0560">Oxidoreductase</keyword>
<feature type="domain" description="FMN hydroxy acid dehydrogenase" evidence="11">
    <location>
        <begin position="1"/>
        <end position="339"/>
    </location>
</feature>
<keyword evidence="13" id="KW-1185">Reference proteome</keyword>
<dbReference type="PIRSF" id="PIRSF000138">
    <property type="entry name" value="Al-hdrx_acd_dh"/>
    <property type="match status" value="1"/>
</dbReference>
<comment type="cofactor">
    <cofactor evidence="1">
        <name>FMN</name>
        <dbReference type="ChEBI" id="CHEBI:58210"/>
    </cofactor>
</comment>
<protein>
    <recommendedName>
        <fullName evidence="2">(S)-2-hydroxy-acid oxidase</fullName>
        <ecNumber evidence="2">1.1.3.15</ecNumber>
    </recommendedName>
</protein>
<dbReference type="FunFam" id="3.20.20.70:FF:000056">
    <property type="entry name" value="hydroxyacid oxidase 2"/>
    <property type="match status" value="1"/>
</dbReference>
<feature type="binding site" evidence="10">
    <location>
        <begin position="63"/>
        <end position="65"/>
    </location>
    <ligand>
        <name>FMN</name>
        <dbReference type="ChEBI" id="CHEBI:58210"/>
    </ligand>
</feature>
<dbReference type="AlphaFoldDB" id="A0AA35RED1"/>
<evidence type="ECO:0000256" key="3">
    <source>
        <dbReference type="ARBA" id="ARBA00022630"/>
    </source>
</evidence>